<keyword evidence="3" id="KW-1185">Reference proteome</keyword>
<dbReference type="EMBL" id="PHUF01000004">
    <property type="protein sequence ID" value="PKB14663.1"/>
    <property type="molecule type" value="Genomic_DNA"/>
</dbReference>
<evidence type="ECO:0000313" key="2">
    <source>
        <dbReference type="EMBL" id="PKB14663.1"/>
    </source>
</evidence>
<dbReference type="Proteomes" id="UP000232587">
    <property type="component" value="Unassembled WGS sequence"/>
</dbReference>
<evidence type="ECO:0000313" key="3">
    <source>
        <dbReference type="Proteomes" id="UP000232587"/>
    </source>
</evidence>
<keyword evidence="1" id="KW-0472">Membrane</keyword>
<sequence length="80" mass="8291">MSDEPNVTIIKDGEPRSSGGTWVIAIVLVIALIVGVMFFMNRSESSNAKDNAIAEAAKDVGNAAQDVGDAAQKAAKDATK</sequence>
<evidence type="ECO:0000256" key="1">
    <source>
        <dbReference type="SAM" id="Phobius"/>
    </source>
</evidence>
<accession>A0A2N0H6T7</accession>
<organism evidence="2 3">
    <name type="scientific">Novosphingobium kunmingense</name>
    <dbReference type="NCBI Taxonomy" id="1211806"/>
    <lineage>
        <taxon>Bacteria</taxon>
        <taxon>Pseudomonadati</taxon>
        <taxon>Pseudomonadota</taxon>
        <taxon>Alphaproteobacteria</taxon>
        <taxon>Sphingomonadales</taxon>
        <taxon>Sphingomonadaceae</taxon>
        <taxon>Novosphingobium</taxon>
    </lineage>
</organism>
<gene>
    <name evidence="2" type="ORF">B0I00_2261</name>
</gene>
<protein>
    <submittedName>
        <fullName evidence="2">Uncharacterized protein</fullName>
    </submittedName>
</protein>
<feature type="transmembrane region" description="Helical" evidence="1">
    <location>
        <begin position="20"/>
        <end position="40"/>
    </location>
</feature>
<keyword evidence="1" id="KW-1133">Transmembrane helix</keyword>
<proteinExistence type="predicted"/>
<keyword evidence="1" id="KW-0812">Transmembrane</keyword>
<dbReference type="AlphaFoldDB" id="A0A2N0H6T7"/>
<reference evidence="2 3" key="1">
    <citation type="submission" date="2017-11" db="EMBL/GenBank/DDBJ databases">
        <title>Genomic Encyclopedia of Type Strains, Phase III (KMG-III): the genomes of soil and plant-associated and newly described type strains.</title>
        <authorList>
            <person name="Whitman W."/>
        </authorList>
    </citation>
    <scope>NUCLEOTIDE SEQUENCE [LARGE SCALE GENOMIC DNA]</scope>
    <source>
        <strain evidence="2 3">CGMCC 1.12274</strain>
    </source>
</reference>
<name>A0A2N0H6T7_9SPHN</name>
<comment type="caution">
    <text evidence="2">The sequence shown here is derived from an EMBL/GenBank/DDBJ whole genome shotgun (WGS) entry which is preliminary data.</text>
</comment>
<dbReference type="RefSeq" id="WP_100867474.1">
    <property type="nucleotide sequence ID" value="NZ_PHUF01000004.1"/>
</dbReference>